<comment type="caution">
    <text evidence="7">The sequence shown here is derived from an EMBL/GenBank/DDBJ whole genome shotgun (WGS) entry which is preliminary data.</text>
</comment>
<evidence type="ECO:0000256" key="5">
    <source>
        <dbReference type="SAM" id="Phobius"/>
    </source>
</evidence>
<dbReference type="InterPro" id="IPR053326">
    <property type="entry name" value="GPCR1-like"/>
</dbReference>
<feature type="transmembrane region" description="Helical" evidence="5">
    <location>
        <begin position="116"/>
        <end position="145"/>
    </location>
</feature>
<keyword evidence="3 5" id="KW-1133">Transmembrane helix</keyword>
<dbReference type="EMBL" id="VCGU01000005">
    <property type="protein sequence ID" value="TRY75819.1"/>
    <property type="molecule type" value="Genomic_DNA"/>
</dbReference>
<evidence type="ECO:0000259" key="6">
    <source>
        <dbReference type="PROSITE" id="PS50262"/>
    </source>
</evidence>
<feature type="transmembrane region" description="Helical" evidence="5">
    <location>
        <begin position="35"/>
        <end position="60"/>
    </location>
</feature>
<dbReference type="Gene3D" id="1.20.1070.10">
    <property type="entry name" value="Rhodopsin 7-helix transmembrane proteins"/>
    <property type="match status" value="1"/>
</dbReference>
<sequence>MGRNPDLYDPVDNYSLAQEYRFYNPHLQGVTSNEWIVYGILMPMFGTLSVLLNILIFIVLANRNRRQGQNSLFIFLQCLSGYDILVSTLSLFIFSVPTLCKYFEWNLGYLNEVHPLLMPFLMPFLHMAITGSDYLNLAAAVERFIALDRNFRRTKTPHYGCLTRRTLFYCVVILLCTILFNVPLIFEREVILNANGTLEVIATSLRFNDIYIKMYRLMAEFLIFKVTTWISFMILFLSLRDRINFYFKSKVRKTLTVEHYLELMNSRIILGINSLFYITNALPLVISLCHMFLVHLSDDLSQIANLCLILNSTFKFFIYVGLSRDFRRSVAELCGKPTSHWTEDEAMSSAFLDHAKVVTFAQSRG</sequence>
<dbReference type="GO" id="GO:0016020">
    <property type="term" value="C:membrane"/>
    <property type="evidence" value="ECO:0007669"/>
    <property type="project" value="UniProtKB-SubCell"/>
</dbReference>
<dbReference type="CDD" id="cd14978">
    <property type="entry name" value="7tmA_FMRFamide_R-like"/>
    <property type="match status" value="1"/>
</dbReference>
<feature type="domain" description="G-protein coupled receptors family 1 profile" evidence="6">
    <location>
        <begin position="52"/>
        <end position="319"/>
    </location>
</feature>
<evidence type="ECO:0000256" key="4">
    <source>
        <dbReference type="ARBA" id="ARBA00023136"/>
    </source>
</evidence>
<feature type="transmembrane region" description="Helical" evidence="5">
    <location>
        <begin position="221"/>
        <end position="239"/>
    </location>
</feature>
<reference evidence="7 8" key="1">
    <citation type="journal article" date="2018" name="Nat. Ecol. Evol.">
        <title>Genomic signatures of mitonuclear coevolution across populations of Tigriopus californicus.</title>
        <authorList>
            <person name="Barreto F.S."/>
            <person name="Watson E.T."/>
            <person name="Lima T.G."/>
            <person name="Willett C.S."/>
            <person name="Edmands S."/>
            <person name="Li W."/>
            <person name="Burton R.S."/>
        </authorList>
    </citation>
    <scope>NUCLEOTIDE SEQUENCE [LARGE SCALE GENOMIC DNA]</scope>
    <source>
        <strain evidence="7 8">San Diego</strain>
    </source>
</reference>
<evidence type="ECO:0000313" key="8">
    <source>
        <dbReference type="Proteomes" id="UP000318571"/>
    </source>
</evidence>
<dbReference type="PANTHER" id="PTHR47632">
    <property type="entry name" value="FMRFAMIDE PEPTIDE RECEPTOR FAMILY-RELATED"/>
    <property type="match status" value="1"/>
</dbReference>
<dbReference type="SUPFAM" id="SSF81321">
    <property type="entry name" value="Family A G protein-coupled receptor-like"/>
    <property type="match status" value="1"/>
</dbReference>
<dbReference type="STRING" id="6832.A0A553PDR2"/>
<evidence type="ECO:0000256" key="2">
    <source>
        <dbReference type="ARBA" id="ARBA00022692"/>
    </source>
</evidence>
<comment type="subcellular location">
    <subcellularLocation>
        <location evidence="1">Membrane</location>
    </subcellularLocation>
</comment>
<dbReference type="InterPro" id="IPR017452">
    <property type="entry name" value="GPCR_Rhodpsn_7TM"/>
</dbReference>
<dbReference type="Proteomes" id="UP000318571">
    <property type="component" value="Chromosome 2"/>
</dbReference>
<feature type="transmembrane region" description="Helical" evidence="5">
    <location>
        <begin position="303"/>
        <end position="322"/>
    </location>
</feature>
<keyword evidence="8" id="KW-1185">Reference proteome</keyword>
<keyword evidence="4 5" id="KW-0472">Membrane</keyword>
<feature type="transmembrane region" description="Helical" evidence="5">
    <location>
        <begin position="166"/>
        <end position="186"/>
    </location>
</feature>
<protein>
    <recommendedName>
        <fullName evidence="6">G-protein coupled receptors family 1 profile domain-containing protein</fullName>
    </recommendedName>
</protein>
<feature type="transmembrane region" description="Helical" evidence="5">
    <location>
        <begin position="274"/>
        <end position="297"/>
    </location>
</feature>
<keyword evidence="2 5" id="KW-0812">Transmembrane</keyword>
<gene>
    <name evidence="7" type="ORF">TCAL_00634</name>
</gene>
<organism evidence="7 8">
    <name type="scientific">Tigriopus californicus</name>
    <name type="common">Marine copepod</name>
    <dbReference type="NCBI Taxonomy" id="6832"/>
    <lineage>
        <taxon>Eukaryota</taxon>
        <taxon>Metazoa</taxon>
        <taxon>Ecdysozoa</taxon>
        <taxon>Arthropoda</taxon>
        <taxon>Crustacea</taxon>
        <taxon>Multicrustacea</taxon>
        <taxon>Hexanauplia</taxon>
        <taxon>Copepoda</taxon>
        <taxon>Harpacticoida</taxon>
        <taxon>Harpacticidae</taxon>
        <taxon>Tigriopus</taxon>
    </lineage>
</organism>
<evidence type="ECO:0000256" key="1">
    <source>
        <dbReference type="ARBA" id="ARBA00004370"/>
    </source>
</evidence>
<name>A0A553PDR2_TIGCA</name>
<dbReference type="AlphaFoldDB" id="A0A553PDR2"/>
<dbReference type="PROSITE" id="PS50262">
    <property type="entry name" value="G_PROTEIN_RECEP_F1_2"/>
    <property type="match status" value="1"/>
</dbReference>
<dbReference type="OMA" id="EHYLELM"/>
<evidence type="ECO:0000256" key="3">
    <source>
        <dbReference type="ARBA" id="ARBA00022989"/>
    </source>
</evidence>
<feature type="transmembrane region" description="Helical" evidence="5">
    <location>
        <begin position="72"/>
        <end position="96"/>
    </location>
</feature>
<proteinExistence type="predicted"/>
<accession>A0A553PDR2</accession>
<evidence type="ECO:0000313" key="7">
    <source>
        <dbReference type="EMBL" id="TRY75819.1"/>
    </source>
</evidence>